<dbReference type="EMBL" id="CBWP010000021">
    <property type="protein sequence ID" value="CDL37002.1"/>
    <property type="molecule type" value="Genomic_DNA"/>
</dbReference>
<sequence length="47" mass="5277">MLWRGNNATEIKNASRKGWHFDCGMYTMRQKSYATASASMTGTMTLA</sequence>
<comment type="caution">
    <text evidence="1">The sequence shown here is derived from an EMBL/GenBank/DDBJ whole genome shotgun (WGS) entry which is preliminary data.</text>
</comment>
<evidence type="ECO:0000313" key="2">
    <source>
        <dbReference type="Proteomes" id="UP000019194"/>
    </source>
</evidence>
<name>A0A7G2IK62_CITFR</name>
<dbReference type="AlphaFoldDB" id="A0A7G2IK62"/>
<accession>A0A7G2IK62</accession>
<reference evidence="1 2" key="1">
    <citation type="submission" date="2013-10" db="EMBL/GenBank/DDBJ databases">
        <title>Antibiotic resistance diversity of beta-lactamase producers in the General Hospital Vienna.</title>
        <authorList>
            <person name="Barisic I."/>
            <person name="Mitteregger D."/>
            <person name="Hirschl A.M."/>
            <person name="Noehammer C."/>
            <person name="Wiesinger-Mayr H."/>
        </authorList>
    </citation>
    <scope>NUCLEOTIDE SEQUENCE [LARGE SCALE GENOMIC DNA]</scope>
    <source>
        <strain evidence="1 2">ISC11</strain>
    </source>
</reference>
<evidence type="ECO:0000313" key="1">
    <source>
        <dbReference type="EMBL" id="CDL37002.1"/>
    </source>
</evidence>
<organism evidence="1 2">
    <name type="scientific">Citrobacter freundii</name>
    <dbReference type="NCBI Taxonomy" id="546"/>
    <lineage>
        <taxon>Bacteria</taxon>
        <taxon>Pseudomonadati</taxon>
        <taxon>Pseudomonadota</taxon>
        <taxon>Gammaproteobacteria</taxon>
        <taxon>Enterobacterales</taxon>
        <taxon>Enterobacteriaceae</taxon>
        <taxon>Citrobacter</taxon>
        <taxon>Citrobacter freundii complex</taxon>
    </lineage>
</organism>
<protein>
    <submittedName>
        <fullName evidence="1">Uncharacterized protein</fullName>
    </submittedName>
</protein>
<dbReference type="Proteomes" id="UP000019194">
    <property type="component" value="Unassembled WGS sequence"/>
</dbReference>
<proteinExistence type="predicted"/>